<dbReference type="Gene3D" id="1.10.10.10">
    <property type="entry name" value="Winged helix-like DNA-binding domain superfamily/Winged helix DNA-binding domain"/>
    <property type="match status" value="1"/>
</dbReference>
<keyword evidence="3" id="KW-1185">Reference proteome</keyword>
<dbReference type="RefSeq" id="WP_379187621.1">
    <property type="nucleotide sequence ID" value="NZ_JBHSOW010000030.1"/>
</dbReference>
<dbReference type="PANTHER" id="PTHR43252">
    <property type="entry name" value="TRANSCRIPTIONAL REGULATOR YQJI"/>
    <property type="match status" value="1"/>
</dbReference>
<comment type="caution">
    <text evidence="2">The sequence shown here is derived from an EMBL/GenBank/DDBJ whole genome shotgun (WGS) entry which is preliminary data.</text>
</comment>
<dbReference type="EMBL" id="JBHSOW010000030">
    <property type="protein sequence ID" value="MFC5649121.1"/>
    <property type="molecule type" value="Genomic_DNA"/>
</dbReference>
<dbReference type="Pfam" id="PF03551">
    <property type="entry name" value="PadR"/>
    <property type="match status" value="1"/>
</dbReference>
<feature type="domain" description="Transcription regulator PadR N-terminal" evidence="1">
    <location>
        <begin position="14"/>
        <end position="89"/>
    </location>
</feature>
<dbReference type="SUPFAM" id="SSF46785">
    <property type="entry name" value="Winged helix' DNA-binding domain"/>
    <property type="match status" value="1"/>
</dbReference>
<reference evidence="3" key="1">
    <citation type="journal article" date="2019" name="Int. J. Syst. Evol. Microbiol.">
        <title>The Global Catalogue of Microorganisms (GCM) 10K type strain sequencing project: providing services to taxonomists for standard genome sequencing and annotation.</title>
        <authorList>
            <consortium name="The Broad Institute Genomics Platform"/>
            <consortium name="The Broad Institute Genome Sequencing Center for Infectious Disease"/>
            <person name="Wu L."/>
            <person name="Ma J."/>
        </authorList>
    </citation>
    <scope>NUCLEOTIDE SEQUENCE [LARGE SCALE GENOMIC DNA]</scope>
    <source>
        <strain evidence="3">CGMCC 1.3240</strain>
    </source>
</reference>
<dbReference type="InterPro" id="IPR036388">
    <property type="entry name" value="WH-like_DNA-bd_sf"/>
</dbReference>
<evidence type="ECO:0000313" key="3">
    <source>
        <dbReference type="Proteomes" id="UP001596047"/>
    </source>
</evidence>
<dbReference type="PANTHER" id="PTHR43252:SF2">
    <property type="entry name" value="TRANSCRIPTION REGULATOR, PADR-LIKE FAMILY"/>
    <property type="match status" value="1"/>
</dbReference>
<protein>
    <submittedName>
        <fullName evidence="2">PadR family transcriptional regulator</fullName>
    </submittedName>
</protein>
<dbReference type="InterPro" id="IPR036390">
    <property type="entry name" value="WH_DNA-bd_sf"/>
</dbReference>
<evidence type="ECO:0000259" key="1">
    <source>
        <dbReference type="Pfam" id="PF03551"/>
    </source>
</evidence>
<accession>A0ABW0VX91</accession>
<organism evidence="2 3">
    <name type="scientific">Paenibacillus solisilvae</name>
    <dbReference type="NCBI Taxonomy" id="2486751"/>
    <lineage>
        <taxon>Bacteria</taxon>
        <taxon>Bacillati</taxon>
        <taxon>Bacillota</taxon>
        <taxon>Bacilli</taxon>
        <taxon>Bacillales</taxon>
        <taxon>Paenibacillaceae</taxon>
        <taxon>Paenibacillus</taxon>
    </lineage>
</organism>
<dbReference type="Proteomes" id="UP001596047">
    <property type="component" value="Unassembled WGS sequence"/>
</dbReference>
<gene>
    <name evidence="2" type="ORF">ACFPYJ_08245</name>
</gene>
<dbReference type="InterPro" id="IPR005149">
    <property type="entry name" value="Tscrpt_reg_PadR_N"/>
</dbReference>
<proteinExistence type="predicted"/>
<sequence>MTKRKVTNMLALAVLSMVNERPMHPYEISALMKQRGISDVIKLNHGSLYSVVDALLNQARIEPVETQREGKHPERTIYAPTETGREEFHAWLRSIIDTPVNEYPQFTAGLSFIAHIAPQETIQLLVKRAKLLGEDAAQRRALIEDVMGKGVERIFLIEQEYKLVMAEAELNWLNQIIADIKNGSFTIMKEGEQAWSDHDPEL</sequence>
<evidence type="ECO:0000313" key="2">
    <source>
        <dbReference type="EMBL" id="MFC5649121.1"/>
    </source>
</evidence>
<name>A0ABW0VX91_9BACL</name>